<keyword evidence="3" id="KW-1185">Reference proteome</keyword>
<feature type="signal peptide" evidence="1">
    <location>
        <begin position="1"/>
        <end position="18"/>
    </location>
</feature>
<keyword evidence="1" id="KW-0732">Signal</keyword>
<evidence type="ECO:0000313" key="2">
    <source>
        <dbReference type="EMBL" id="KIM93123.1"/>
    </source>
</evidence>
<name>A0A0C3C2M5_OIDMZ</name>
<dbReference type="Proteomes" id="UP000054321">
    <property type="component" value="Unassembled WGS sequence"/>
</dbReference>
<gene>
    <name evidence="2" type="ORF">OIDMADRAFT_61908</name>
</gene>
<dbReference type="AlphaFoldDB" id="A0A0C3C2M5"/>
<dbReference type="HOGENOM" id="CLU_778666_0_0_1"/>
<reference evidence="2 3" key="1">
    <citation type="submission" date="2014-04" db="EMBL/GenBank/DDBJ databases">
        <authorList>
            <consortium name="DOE Joint Genome Institute"/>
            <person name="Kuo A."/>
            <person name="Martino E."/>
            <person name="Perotto S."/>
            <person name="Kohler A."/>
            <person name="Nagy L.G."/>
            <person name="Floudas D."/>
            <person name="Copeland A."/>
            <person name="Barry K.W."/>
            <person name="Cichocki N."/>
            <person name="Veneault-Fourrey C."/>
            <person name="LaButti K."/>
            <person name="Lindquist E.A."/>
            <person name="Lipzen A."/>
            <person name="Lundell T."/>
            <person name="Morin E."/>
            <person name="Murat C."/>
            <person name="Sun H."/>
            <person name="Tunlid A."/>
            <person name="Henrissat B."/>
            <person name="Grigoriev I.V."/>
            <person name="Hibbett D.S."/>
            <person name="Martin F."/>
            <person name="Nordberg H.P."/>
            <person name="Cantor M.N."/>
            <person name="Hua S.X."/>
        </authorList>
    </citation>
    <scope>NUCLEOTIDE SEQUENCE [LARGE SCALE GENOMIC DNA]</scope>
    <source>
        <strain evidence="2 3">Zn</strain>
    </source>
</reference>
<sequence length="356" mass="38290">MLLRFILLCLLAASYAIARTNIITIPETSCMVDFRANFRLSTSQTPAAQSSIASNDLILEWEQLLPEFTGYLSYSGSLMCMPTAKPSVTLPISVMSDSNSAEIPVTEFPWSWSCVPDSCATVTSLGSKSQLVVNYGSGGPHWSFTVPSRVVEDGLFTYAYSSACTTTTDFMTLYMPNITTTSTAPSSIMTTAAATTQQPLPTTTQQPPLLPSTGIVIAAYTVCPWNEEDWIAESCGYQWEIYPIDNVLQTTTSFSYPGCTPESALMISVTSTLLMPSAIPALGGFDVDGKSDCTYNSGPTPGLSCVTASTLKCVVCPQPYPRKTPVGVCGGIFVVCPWIISEDESPVYGTEAYCIW</sequence>
<reference evidence="3" key="2">
    <citation type="submission" date="2015-01" db="EMBL/GenBank/DDBJ databases">
        <title>Evolutionary Origins and Diversification of the Mycorrhizal Mutualists.</title>
        <authorList>
            <consortium name="DOE Joint Genome Institute"/>
            <consortium name="Mycorrhizal Genomics Consortium"/>
            <person name="Kohler A."/>
            <person name="Kuo A."/>
            <person name="Nagy L.G."/>
            <person name="Floudas D."/>
            <person name="Copeland A."/>
            <person name="Barry K.W."/>
            <person name="Cichocki N."/>
            <person name="Veneault-Fourrey C."/>
            <person name="LaButti K."/>
            <person name="Lindquist E.A."/>
            <person name="Lipzen A."/>
            <person name="Lundell T."/>
            <person name="Morin E."/>
            <person name="Murat C."/>
            <person name="Riley R."/>
            <person name="Ohm R."/>
            <person name="Sun H."/>
            <person name="Tunlid A."/>
            <person name="Henrissat B."/>
            <person name="Grigoriev I.V."/>
            <person name="Hibbett D.S."/>
            <person name="Martin F."/>
        </authorList>
    </citation>
    <scope>NUCLEOTIDE SEQUENCE [LARGE SCALE GENOMIC DNA]</scope>
    <source>
        <strain evidence="3">Zn</strain>
    </source>
</reference>
<organism evidence="2 3">
    <name type="scientific">Oidiodendron maius (strain Zn)</name>
    <dbReference type="NCBI Taxonomy" id="913774"/>
    <lineage>
        <taxon>Eukaryota</taxon>
        <taxon>Fungi</taxon>
        <taxon>Dikarya</taxon>
        <taxon>Ascomycota</taxon>
        <taxon>Pezizomycotina</taxon>
        <taxon>Leotiomycetes</taxon>
        <taxon>Leotiomycetes incertae sedis</taxon>
        <taxon>Myxotrichaceae</taxon>
        <taxon>Oidiodendron</taxon>
    </lineage>
</organism>
<dbReference type="InParanoid" id="A0A0C3C2M5"/>
<protein>
    <recommendedName>
        <fullName evidence="4">Ubiquitin 3 binding protein But2 C-terminal domain-containing protein</fullName>
    </recommendedName>
</protein>
<accession>A0A0C3C2M5</accession>
<feature type="chain" id="PRO_5002175889" description="Ubiquitin 3 binding protein But2 C-terminal domain-containing protein" evidence="1">
    <location>
        <begin position="19"/>
        <end position="356"/>
    </location>
</feature>
<proteinExistence type="predicted"/>
<evidence type="ECO:0000256" key="1">
    <source>
        <dbReference type="SAM" id="SignalP"/>
    </source>
</evidence>
<dbReference type="OrthoDB" id="10424243at2759"/>
<evidence type="ECO:0008006" key="4">
    <source>
        <dbReference type="Google" id="ProtNLM"/>
    </source>
</evidence>
<evidence type="ECO:0000313" key="3">
    <source>
        <dbReference type="Proteomes" id="UP000054321"/>
    </source>
</evidence>
<dbReference type="EMBL" id="KN832899">
    <property type="protein sequence ID" value="KIM93123.1"/>
    <property type="molecule type" value="Genomic_DNA"/>
</dbReference>